<dbReference type="HAMAP" id="MF_02225">
    <property type="entry name" value="CoaBC"/>
    <property type="match status" value="1"/>
</dbReference>
<feature type="region of interest" description="Phosphopantothenoylcysteine decarboxylase" evidence="3">
    <location>
        <begin position="1"/>
        <end position="203"/>
    </location>
</feature>
<dbReference type="SUPFAM" id="SSF102645">
    <property type="entry name" value="CoaB-like"/>
    <property type="match status" value="1"/>
</dbReference>
<dbReference type="EC" id="4.1.1.36" evidence="3"/>
<dbReference type="PANTHER" id="PTHR14359:SF6">
    <property type="entry name" value="PHOSPHOPANTOTHENOYLCYSTEINE DECARBOXYLASE"/>
    <property type="match status" value="1"/>
</dbReference>
<comment type="pathway">
    <text evidence="3">Cofactor biosynthesis; coenzyme A biosynthesis.</text>
</comment>
<reference evidence="6 7" key="1">
    <citation type="journal article" date="2019" name="Nat. Microbiol.">
        <title>Wide diversity of methane and short-chain alkane metabolisms in uncultured archaea.</title>
        <authorList>
            <person name="Borrel G."/>
            <person name="Adam P.S."/>
            <person name="McKay L.J."/>
            <person name="Chen L.X."/>
            <person name="Sierra-Garcia I.N."/>
            <person name="Sieber C.M."/>
            <person name="Letourneur Q."/>
            <person name="Ghozlane A."/>
            <person name="Andersen G.L."/>
            <person name="Li W.J."/>
            <person name="Hallam S.J."/>
            <person name="Muyzer G."/>
            <person name="de Oliveira V.M."/>
            <person name="Inskeep W.P."/>
            <person name="Banfield J.F."/>
            <person name="Gribaldo S."/>
        </authorList>
    </citation>
    <scope>NUCLEOTIDE SEQUENCE [LARGE SCALE GENOMIC DNA]</scope>
    <source>
        <strain evidence="6">NM1b</strain>
    </source>
</reference>
<evidence type="ECO:0000259" key="4">
    <source>
        <dbReference type="Pfam" id="PF02441"/>
    </source>
</evidence>
<dbReference type="PANTHER" id="PTHR14359">
    <property type="entry name" value="HOMO-OLIGOMERIC FLAVIN CONTAINING CYS DECARBOXYLASE FAMILY"/>
    <property type="match status" value="1"/>
</dbReference>
<dbReference type="AlphaFoldDB" id="A0A520KV59"/>
<evidence type="ECO:0000256" key="2">
    <source>
        <dbReference type="ARBA" id="ARBA00023239"/>
    </source>
</evidence>
<name>A0A520KV59_9EURY</name>
<comment type="catalytic activity">
    <reaction evidence="3">
        <text>(R)-4'-phosphopantothenate + L-cysteine + CTP = N-[(R)-4-phosphopantothenoyl]-L-cysteine + CMP + diphosphate + H(+)</text>
        <dbReference type="Rhea" id="RHEA:19397"/>
        <dbReference type="ChEBI" id="CHEBI:10986"/>
        <dbReference type="ChEBI" id="CHEBI:15378"/>
        <dbReference type="ChEBI" id="CHEBI:33019"/>
        <dbReference type="ChEBI" id="CHEBI:35235"/>
        <dbReference type="ChEBI" id="CHEBI:37563"/>
        <dbReference type="ChEBI" id="CHEBI:59458"/>
        <dbReference type="ChEBI" id="CHEBI:60377"/>
        <dbReference type="EC" id="6.3.2.5"/>
    </reaction>
</comment>
<feature type="binding site" evidence="3">
    <location>
        <position position="292"/>
    </location>
    <ligand>
        <name>CTP</name>
        <dbReference type="ChEBI" id="CHEBI:37563"/>
    </ligand>
</feature>
<dbReference type="InterPro" id="IPR007085">
    <property type="entry name" value="DNA/pantothenate-metab_flavo_C"/>
</dbReference>
<evidence type="ECO:0000313" key="7">
    <source>
        <dbReference type="Proteomes" id="UP000320766"/>
    </source>
</evidence>
<comment type="cofactor">
    <cofactor evidence="3">
        <name>FMN</name>
        <dbReference type="ChEBI" id="CHEBI:58210"/>
    </cofactor>
    <text evidence="3">Binds 1 FMN per subunit.</text>
</comment>
<evidence type="ECO:0000256" key="3">
    <source>
        <dbReference type="HAMAP-Rule" id="MF_02225"/>
    </source>
</evidence>
<feature type="domain" description="Flavoprotein" evidence="4">
    <location>
        <begin position="25"/>
        <end position="182"/>
    </location>
</feature>
<dbReference type="NCBIfam" id="TIGR00521">
    <property type="entry name" value="coaBC_dfp"/>
    <property type="match status" value="1"/>
</dbReference>
<keyword evidence="2 3" id="KW-0456">Lyase</keyword>
<dbReference type="GO" id="GO:0015937">
    <property type="term" value="P:coenzyme A biosynthetic process"/>
    <property type="evidence" value="ECO:0007669"/>
    <property type="project" value="UniProtKB-UniRule"/>
</dbReference>
<dbReference type="GO" id="GO:0046872">
    <property type="term" value="F:metal ion binding"/>
    <property type="evidence" value="ECO:0007669"/>
    <property type="project" value="UniProtKB-KW"/>
</dbReference>
<evidence type="ECO:0000313" key="6">
    <source>
        <dbReference type="EMBL" id="RZN67720.1"/>
    </source>
</evidence>
<dbReference type="GO" id="GO:0015941">
    <property type="term" value="P:pantothenate catabolic process"/>
    <property type="evidence" value="ECO:0007669"/>
    <property type="project" value="InterPro"/>
</dbReference>
<feature type="region of interest" description="Phosphopantothenate--cysteine ligase" evidence="3">
    <location>
        <begin position="204"/>
        <end position="410"/>
    </location>
</feature>
<keyword evidence="3" id="KW-0285">Flavoprotein</keyword>
<feature type="binding site" evidence="3">
    <location>
        <position position="352"/>
    </location>
    <ligand>
        <name>CTP</name>
        <dbReference type="ChEBI" id="CHEBI:37563"/>
    </ligand>
</feature>
<comment type="similarity">
    <text evidence="3">In the N-terminal section; belongs to the HFCD (homo-oligomeric flavin containing Cys decarboxylase) superfamily.</text>
</comment>
<dbReference type="Pfam" id="PF02441">
    <property type="entry name" value="Flavoprotein"/>
    <property type="match status" value="1"/>
</dbReference>
<keyword evidence="3" id="KW-0479">Metal-binding</keyword>
<keyword evidence="3" id="KW-0460">Magnesium</keyword>
<evidence type="ECO:0000256" key="1">
    <source>
        <dbReference type="ARBA" id="ARBA00022793"/>
    </source>
</evidence>
<dbReference type="InterPro" id="IPR035929">
    <property type="entry name" value="CoaB-like_sf"/>
</dbReference>
<dbReference type="GO" id="GO:0004633">
    <property type="term" value="F:phosphopantothenoylcysteine decarboxylase activity"/>
    <property type="evidence" value="ECO:0007669"/>
    <property type="project" value="UniProtKB-UniRule"/>
</dbReference>
<keyword evidence="3 6" id="KW-0436">Ligase</keyword>
<dbReference type="InterPro" id="IPR036551">
    <property type="entry name" value="Flavin_trans-like"/>
</dbReference>
<dbReference type="Pfam" id="PF04127">
    <property type="entry name" value="DFP"/>
    <property type="match status" value="1"/>
</dbReference>
<organism evidence="6 7">
    <name type="scientific">Candidatus Methanolliviera hydrocarbonicum</name>
    <dbReference type="NCBI Taxonomy" id="2491085"/>
    <lineage>
        <taxon>Archaea</taxon>
        <taxon>Methanobacteriati</taxon>
        <taxon>Methanobacteriota</taxon>
        <taxon>Candidatus Methanoliparia</taxon>
        <taxon>Candidatus Methanoliparales</taxon>
        <taxon>Candidatus Methanollivieraceae</taxon>
        <taxon>Candidatus Methanolliviera</taxon>
    </lineage>
</organism>
<comment type="similarity">
    <text evidence="3">In the C-terminal section; belongs to the PPC synthetase family.</text>
</comment>
<dbReference type="EMBL" id="RXIL01000132">
    <property type="protein sequence ID" value="RZN67720.1"/>
    <property type="molecule type" value="Genomic_DNA"/>
</dbReference>
<keyword evidence="1 3" id="KW-0210">Decarboxylase</keyword>
<dbReference type="InterPro" id="IPR005252">
    <property type="entry name" value="CoaBC"/>
</dbReference>
<evidence type="ECO:0000259" key="5">
    <source>
        <dbReference type="Pfam" id="PF04127"/>
    </source>
</evidence>
<proteinExistence type="inferred from homology"/>
<comment type="catalytic activity">
    <reaction evidence="3">
        <text>N-[(R)-4-phosphopantothenoyl]-L-cysteine + H(+) = (R)-4'-phosphopantetheine + CO2</text>
        <dbReference type="Rhea" id="RHEA:16793"/>
        <dbReference type="ChEBI" id="CHEBI:15378"/>
        <dbReference type="ChEBI" id="CHEBI:16526"/>
        <dbReference type="ChEBI" id="CHEBI:59458"/>
        <dbReference type="ChEBI" id="CHEBI:61723"/>
        <dbReference type="EC" id="4.1.1.36"/>
    </reaction>
</comment>
<accession>A0A520KV59</accession>
<sequence>MNDYDRGFHPTLRIKGTKSKSLLGKKIVVGVTGSVAAVRVVELCRELIRYGADVYVVMTDAAKNIIHPYTLHYASGHDVIERLVGRIEHVEFLGMEGEADLFLIVPATSNTISKIAYGISDTTITLFATTAFGSKIPIAIVPAMHESMYQNPILLENIERLRELGVTFIGPRIEEGKAKIAKVDEVILYVEHILSKKILKGKRALITSGATAEPIDPIRILTNRASGKTGKELAKECFRQGADVMIVHNGEIDTLGISEIKVESAKEMCDAVMGELERERYDCLISTAAISDYIVETAETKISSGDEIILKLIPTRKLIEDVKKKFSDLVVVGFKAETNVSREELIKRALEKKEKVGMELIVANDVGRGGMGTPDNEVYIIRDKDEIDHVKGAKKIIAEKIITSLSKVFK</sequence>
<dbReference type="GO" id="GO:0010181">
    <property type="term" value="F:FMN binding"/>
    <property type="evidence" value="ECO:0007669"/>
    <property type="project" value="UniProtKB-UniRule"/>
</dbReference>
<dbReference type="UniPathway" id="UPA00241"/>
<dbReference type="GO" id="GO:0004632">
    <property type="term" value="F:phosphopantothenate--cysteine ligase activity"/>
    <property type="evidence" value="ECO:0007669"/>
    <property type="project" value="UniProtKB-UniRule"/>
</dbReference>
<protein>
    <recommendedName>
        <fullName evidence="3">Coenzyme A biosynthesis bifunctional protein CoaBC</fullName>
    </recommendedName>
    <alternativeName>
        <fullName evidence="3">DNA/pantothenate metabolism flavoprotein</fullName>
    </alternativeName>
    <alternativeName>
        <fullName evidence="3">Phosphopantothenoylcysteine synthetase/decarboxylase</fullName>
        <shortName evidence="3">PPCS-PPCDC</shortName>
    </alternativeName>
    <domain>
        <recommendedName>
            <fullName evidence="3">Phosphopantothenoylcysteine decarboxylase</fullName>
            <shortName evidence="3">PPC decarboxylase</shortName>
            <shortName evidence="3">PPC-DC</shortName>
            <ecNumber evidence="3">4.1.1.36</ecNumber>
        </recommendedName>
        <alternativeName>
            <fullName evidence="3">CoaC</fullName>
        </alternativeName>
    </domain>
    <domain>
        <recommendedName>
            <fullName evidence="3">Phosphopantothenate--cysteine ligase</fullName>
            <ecNumber evidence="3">6.3.2.5</ecNumber>
        </recommendedName>
        <alternativeName>
            <fullName evidence="3">CoaB</fullName>
        </alternativeName>
        <alternativeName>
            <fullName evidence="3">Phosphopantothenoylcysteine synthetase</fullName>
            <shortName evidence="3">PPC synthetase</shortName>
            <shortName evidence="3">PPC-S</shortName>
        </alternativeName>
    </domain>
</protein>
<feature type="domain" description="DNA/pantothenate metabolism flavoprotein C-terminal" evidence="5">
    <location>
        <begin position="199"/>
        <end position="407"/>
    </location>
</feature>
<dbReference type="Gene3D" id="3.40.50.1950">
    <property type="entry name" value="Flavin prenyltransferase-like"/>
    <property type="match status" value="1"/>
</dbReference>
<gene>
    <name evidence="3 6" type="primary">coaBC</name>
    <name evidence="6" type="ORF">EF807_07340</name>
</gene>
<feature type="binding site" evidence="3">
    <location>
        <position position="334"/>
    </location>
    <ligand>
        <name>CTP</name>
        <dbReference type="ChEBI" id="CHEBI:37563"/>
    </ligand>
</feature>
<feature type="binding site" evidence="3">
    <location>
        <position position="301"/>
    </location>
    <ligand>
        <name>CTP</name>
        <dbReference type="ChEBI" id="CHEBI:37563"/>
    </ligand>
</feature>
<dbReference type="SUPFAM" id="SSF52507">
    <property type="entry name" value="Homo-oligomeric flavin-containing Cys decarboxylases, HFCD"/>
    <property type="match status" value="1"/>
</dbReference>
<keyword evidence="3" id="KW-0511">Multifunctional enzyme</keyword>
<dbReference type="InterPro" id="IPR003382">
    <property type="entry name" value="Flavoprotein"/>
</dbReference>
<dbReference type="Gene3D" id="3.40.50.10300">
    <property type="entry name" value="CoaB-like"/>
    <property type="match status" value="1"/>
</dbReference>
<dbReference type="Proteomes" id="UP000320766">
    <property type="component" value="Unassembled WGS sequence"/>
</dbReference>
<comment type="cofactor">
    <cofactor evidence="3">
        <name>Mg(2+)</name>
        <dbReference type="ChEBI" id="CHEBI:18420"/>
    </cofactor>
</comment>
<dbReference type="GO" id="GO:0071513">
    <property type="term" value="C:phosphopantothenoylcysteine decarboxylase complex"/>
    <property type="evidence" value="ECO:0007669"/>
    <property type="project" value="TreeGrafter"/>
</dbReference>
<comment type="function">
    <text evidence="3">Catalyzes two sequential steps in the biosynthesis of coenzyme A. In the first step cysteine is conjugated to 4'-phosphopantothenate to form 4-phosphopantothenoylcysteine. In the second step the latter compound is decarboxylated to form 4'-phosphopantotheine.</text>
</comment>
<comment type="caution">
    <text evidence="3">Lacks conserved residue(s) required for the propagation of feature annotation.</text>
</comment>
<dbReference type="EC" id="6.3.2.5" evidence="3"/>
<keyword evidence="3" id="KW-0288">FMN</keyword>
<comment type="caution">
    <text evidence="6">The sequence shown here is derived from an EMBL/GenBank/DDBJ whole genome shotgun (WGS) entry which is preliminary data.</text>
</comment>